<gene>
    <name evidence="3" type="ORF">PZ740_14135</name>
</gene>
<dbReference type="GO" id="GO:0035556">
    <property type="term" value="P:intracellular signal transduction"/>
    <property type="evidence" value="ECO:0007669"/>
    <property type="project" value="InterPro"/>
</dbReference>
<dbReference type="Pfam" id="PF00211">
    <property type="entry name" value="Guanylate_cyc"/>
    <property type="match status" value="1"/>
</dbReference>
<evidence type="ECO:0000313" key="3">
    <source>
        <dbReference type="EMBL" id="MDF1587523.1"/>
    </source>
</evidence>
<dbReference type="PANTHER" id="PTHR43081:SF19">
    <property type="entry name" value="PH-SENSITIVE ADENYLATE CYCLASE RV1264"/>
    <property type="match status" value="1"/>
</dbReference>
<feature type="compositionally biased region" description="Basic and acidic residues" evidence="1">
    <location>
        <begin position="1"/>
        <end position="11"/>
    </location>
</feature>
<dbReference type="PANTHER" id="PTHR43081">
    <property type="entry name" value="ADENYLATE CYCLASE, TERMINAL-DIFFERENTIATION SPECIFIC-RELATED"/>
    <property type="match status" value="1"/>
</dbReference>
<dbReference type="GO" id="GO:0004016">
    <property type="term" value="F:adenylate cyclase activity"/>
    <property type="evidence" value="ECO:0007669"/>
    <property type="project" value="UniProtKB-ARBA"/>
</dbReference>
<dbReference type="InterPro" id="IPR001054">
    <property type="entry name" value="A/G_cyclase"/>
</dbReference>
<sequence>MSLPEHPELARQGRQPASAPPHPAPVAPAEAAAVVLPDLTVMFADLGGSSALYHRLGDGAAFALVRHHLGVLRHGVLGAGGTVVKTIGDAVMAVFPEAAAAMRAALAALAETERQPLAPPGIAPLRLKIGIHRGPVIAAALEAGPDFFGHTVNVAARLCSLAGAGGICLGAEAGEAAGAAGLLAGLEVEPASAPLAGLEGPPIAVLRLRLPSPGALGRGAAA</sequence>
<dbReference type="RefSeq" id="WP_327789948.1">
    <property type="nucleotide sequence ID" value="NZ_JARGEQ010000135.1"/>
</dbReference>
<protein>
    <submittedName>
        <fullName evidence="3">Adenylate/guanylate cyclase domain-containing protein</fullName>
    </submittedName>
</protein>
<accession>A0AAP3XT23</accession>
<dbReference type="InterPro" id="IPR050697">
    <property type="entry name" value="Adenylyl/Guanylyl_Cyclase_3/4"/>
</dbReference>
<dbReference type="GO" id="GO:0006171">
    <property type="term" value="P:cAMP biosynthetic process"/>
    <property type="evidence" value="ECO:0007669"/>
    <property type="project" value="TreeGrafter"/>
</dbReference>
<reference evidence="3 4" key="1">
    <citation type="submission" date="2023-03" db="EMBL/GenBank/DDBJ databases">
        <title>YIM 152171 draft genome.</title>
        <authorList>
            <person name="Yang Z."/>
        </authorList>
    </citation>
    <scope>NUCLEOTIDE SEQUENCE [LARGE SCALE GENOMIC DNA]</scope>
    <source>
        <strain evidence="3 4">YIM 152171</strain>
    </source>
</reference>
<dbReference type="InterPro" id="IPR029787">
    <property type="entry name" value="Nucleotide_cyclase"/>
</dbReference>
<dbReference type="Gene3D" id="3.30.70.1230">
    <property type="entry name" value="Nucleotide cyclase"/>
    <property type="match status" value="1"/>
</dbReference>
<evidence type="ECO:0000259" key="2">
    <source>
        <dbReference type="PROSITE" id="PS50125"/>
    </source>
</evidence>
<keyword evidence="4" id="KW-1185">Reference proteome</keyword>
<dbReference type="Proteomes" id="UP001301140">
    <property type="component" value="Unassembled WGS sequence"/>
</dbReference>
<organism evidence="3 4">
    <name type="scientific">Marinimicrococcus flavescens</name>
    <dbReference type="NCBI Taxonomy" id="3031815"/>
    <lineage>
        <taxon>Bacteria</taxon>
        <taxon>Pseudomonadati</taxon>
        <taxon>Pseudomonadota</taxon>
        <taxon>Alphaproteobacteria</taxon>
        <taxon>Geminicoccales</taxon>
        <taxon>Geminicoccaceae</taxon>
        <taxon>Marinimicrococcus</taxon>
    </lineage>
</organism>
<dbReference type="AlphaFoldDB" id="A0AAP3XT23"/>
<dbReference type="SMART" id="SM00044">
    <property type="entry name" value="CYCc"/>
    <property type="match status" value="1"/>
</dbReference>
<evidence type="ECO:0000256" key="1">
    <source>
        <dbReference type="SAM" id="MobiDB-lite"/>
    </source>
</evidence>
<evidence type="ECO:0000313" key="4">
    <source>
        <dbReference type="Proteomes" id="UP001301140"/>
    </source>
</evidence>
<proteinExistence type="predicted"/>
<dbReference type="PROSITE" id="PS50125">
    <property type="entry name" value="GUANYLATE_CYCLASE_2"/>
    <property type="match status" value="1"/>
</dbReference>
<feature type="domain" description="Guanylate cyclase" evidence="2">
    <location>
        <begin position="40"/>
        <end position="159"/>
    </location>
</feature>
<feature type="region of interest" description="Disordered" evidence="1">
    <location>
        <begin position="1"/>
        <end position="25"/>
    </location>
</feature>
<dbReference type="SUPFAM" id="SSF55073">
    <property type="entry name" value="Nucleotide cyclase"/>
    <property type="match status" value="1"/>
</dbReference>
<name>A0AAP3XT23_9PROT</name>
<comment type="caution">
    <text evidence="3">The sequence shown here is derived from an EMBL/GenBank/DDBJ whole genome shotgun (WGS) entry which is preliminary data.</text>
</comment>
<dbReference type="CDD" id="cd07302">
    <property type="entry name" value="CHD"/>
    <property type="match status" value="1"/>
</dbReference>
<dbReference type="EMBL" id="JARGEQ010000135">
    <property type="protein sequence ID" value="MDF1587523.1"/>
    <property type="molecule type" value="Genomic_DNA"/>
</dbReference>